<accession>A0A0C3QFK3</accession>
<evidence type="ECO:0000313" key="2">
    <source>
        <dbReference type="EMBL" id="KIO30215.1"/>
    </source>
</evidence>
<dbReference type="EMBL" id="KN822974">
    <property type="protein sequence ID" value="KIO30215.1"/>
    <property type="molecule type" value="Genomic_DNA"/>
</dbReference>
<dbReference type="STRING" id="1051891.A0A0C3QFK3"/>
<feature type="compositionally biased region" description="Polar residues" evidence="1">
    <location>
        <begin position="254"/>
        <end position="266"/>
    </location>
</feature>
<feature type="compositionally biased region" description="Polar residues" evidence="1">
    <location>
        <begin position="302"/>
        <end position="319"/>
    </location>
</feature>
<dbReference type="AlphaFoldDB" id="A0A0C3QFK3"/>
<feature type="compositionally biased region" description="Polar residues" evidence="1">
    <location>
        <begin position="63"/>
        <end position="73"/>
    </location>
</feature>
<feature type="compositionally biased region" description="Low complexity" evidence="1">
    <location>
        <begin position="199"/>
        <end position="221"/>
    </location>
</feature>
<evidence type="ECO:0000313" key="3">
    <source>
        <dbReference type="Proteomes" id="UP000054248"/>
    </source>
</evidence>
<feature type="compositionally biased region" description="Basic and acidic residues" evidence="1">
    <location>
        <begin position="224"/>
        <end position="245"/>
    </location>
</feature>
<dbReference type="Gene3D" id="6.10.140.1020">
    <property type="match status" value="1"/>
</dbReference>
<sequence>MEDPDKTLVEEVSLGDIQHGVLEKWQAKMGKSRNKSLPFPHSHIAMKVEATEAAATPMPPSSCPQFSGHSTGTKAVGPSSQERESLSTNTQKSKLLASIDLSSSAEKDPARHPFPAGTEVLGPPALIDSRASRRKKSLDLPPTRVSSQQDTTPDVTRAKAAEITSTPLGDARYEPLRNSEASPFKEVYPLFSSSPVYDLPQSSPALLPPQLTSSQLTPSQPKETSSDPQKRRISPEGAQKEEPPSKKRRPVPNPYSSLSLAHSSVRTPFKPPTMKKKETPSPVAGPSKVFPKPAQKDFAVSALTSSMGPPQTPSGASLSTKKKSRLSGVAAPFKSPLIRSSNDSTPGSPRASSSRHAITALEQRLQLLRQAHKIKSEGSVEKLEQLTQKWTKVARSAAEDLWQLVRDAGSVGGGGDDARADDDWGFAGGNAKGKDANRNWGWDEVEKREDDEEQNYSVEGDDAGDAMEEEGIQGKQKEWDLGAMLESMGIPPETLGWNAEEGEFIESP</sequence>
<feature type="region of interest" description="Disordered" evidence="1">
    <location>
        <begin position="48"/>
        <end position="358"/>
    </location>
</feature>
<feature type="region of interest" description="Disordered" evidence="1">
    <location>
        <begin position="410"/>
        <end position="508"/>
    </location>
</feature>
<feature type="compositionally biased region" description="Polar residues" evidence="1">
    <location>
        <begin position="144"/>
        <end position="154"/>
    </location>
</feature>
<feature type="compositionally biased region" description="Polar residues" evidence="1">
    <location>
        <begin position="338"/>
        <end position="356"/>
    </location>
</feature>
<evidence type="ECO:0000256" key="1">
    <source>
        <dbReference type="SAM" id="MobiDB-lite"/>
    </source>
</evidence>
<reference evidence="2 3" key="1">
    <citation type="submission" date="2014-04" db="EMBL/GenBank/DDBJ databases">
        <authorList>
            <consortium name="DOE Joint Genome Institute"/>
            <person name="Kuo A."/>
            <person name="Girlanda M."/>
            <person name="Perotto S."/>
            <person name="Kohler A."/>
            <person name="Nagy L.G."/>
            <person name="Floudas D."/>
            <person name="Copeland A."/>
            <person name="Barry K.W."/>
            <person name="Cichocki N."/>
            <person name="Veneault-Fourrey C."/>
            <person name="LaButti K."/>
            <person name="Lindquist E.A."/>
            <person name="Lipzen A."/>
            <person name="Lundell T."/>
            <person name="Morin E."/>
            <person name="Murat C."/>
            <person name="Sun H."/>
            <person name="Tunlid A."/>
            <person name="Henrissat B."/>
            <person name="Grigoriev I.V."/>
            <person name="Hibbett D.S."/>
            <person name="Martin F."/>
            <person name="Nordberg H.P."/>
            <person name="Cantor M.N."/>
            <person name="Hua S.X."/>
        </authorList>
    </citation>
    <scope>NUCLEOTIDE SEQUENCE [LARGE SCALE GENOMIC DNA]</scope>
    <source>
        <strain evidence="2 3">MUT 4182</strain>
    </source>
</reference>
<dbReference type="Proteomes" id="UP000054248">
    <property type="component" value="Unassembled WGS sequence"/>
</dbReference>
<organism evidence="2 3">
    <name type="scientific">Tulasnella calospora MUT 4182</name>
    <dbReference type="NCBI Taxonomy" id="1051891"/>
    <lineage>
        <taxon>Eukaryota</taxon>
        <taxon>Fungi</taxon>
        <taxon>Dikarya</taxon>
        <taxon>Basidiomycota</taxon>
        <taxon>Agaricomycotina</taxon>
        <taxon>Agaricomycetes</taxon>
        <taxon>Cantharellales</taxon>
        <taxon>Tulasnellaceae</taxon>
        <taxon>Tulasnella</taxon>
    </lineage>
</organism>
<feature type="compositionally biased region" description="Acidic residues" evidence="1">
    <location>
        <begin position="449"/>
        <end position="471"/>
    </location>
</feature>
<dbReference type="HOGENOM" id="CLU_536591_0_0_1"/>
<keyword evidence="3" id="KW-1185">Reference proteome</keyword>
<dbReference type="OrthoDB" id="27934at2759"/>
<name>A0A0C3QFK3_9AGAM</name>
<reference evidence="3" key="2">
    <citation type="submission" date="2015-01" db="EMBL/GenBank/DDBJ databases">
        <title>Evolutionary Origins and Diversification of the Mycorrhizal Mutualists.</title>
        <authorList>
            <consortium name="DOE Joint Genome Institute"/>
            <consortium name="Mycorrhizal Genomics Consortium"/>
            <person name="Kohler A."/>
            <person name="Kuo A."/>
            <person name="Nagy L.G."/>
            <person name="Floudas D."/>
            <person name="Copeland A."/>
            <person name="Barry K.W."/>
            <person name="Cichocki N."/>
            <person name="Veneault-Fourrey C."/>
            <person name="LaButti K."/>
            <person name="Lindquist E.A."/>
            <person name="Lipzen A."/>
            <person name="Lundell T."/>
            <person name="Morin E."/>
            <person name="Murat C."/>
            <person name="Riley R."/>
            <person name="Ohm R."/>
            <person name="Sun H."/>
            <person name="Tunlid A."/>
            <person name="Henrissat B."/>
            <person name="Grigoriev I.V."/>
            <person name="Hibbett D.S."/>
            <person name="Martin F."/>
        </authorList>
    </citation>
    <scope>NUCLEOTIDE SEQUENCE [LARGE SCALE GENOMIC DNA]</scope>
    <source>
        <strain evidence="3">MUT 4182</strain>
    </source>
</reference>
<gene>
    <name evidence="2" type="ORF">M407DRAFT_20683</name>
</gene>
<protein>
    <submittedName>
        <fullName evidence="2">Uncharacterized protein</fullName>
    </submittedName>
</protein>
<proteinExistence type="predicted"/>